<dbReference type="RefSeq" id="XP_004354262.1">
    <property type="nucleotide sequence ID" value="XM_004354210.1"/>
</dbReference>
<dbReference type="InterPro" id="IPR002110">
    <property type="entry name" value="Ankyrin_rpt"/>
</dbReference>
<dbReference type="KEGG" id="dfa:DFA_10362"/>
<dbReference type="GeneID" id="14867669"/>
<evidence type="ECO:0000313" key="2">
    <source>
        <dbReference type="Proteomes" id="UP000007797"/>
    </source>
</evidence>
<reference evidence="2" key="1">
    <citation type="journal article" date="2011" name="Genome Res.">
        <title>Phylogeny-wide analysis of social amoeba genomes highlights ancient origins for complex intercellular communication.</title>
        <authorList>
            <person name="Heidel A.J."/>
            <person name="Lawal H.M."/>
            <person name="Felder M."/>
            <person name="Schilde C."/>
            <person name="Helps N.R."/>
            <person name="Tunggal B."/>
            <person name="Rivero F."/>
            <person name="John U."/>
            <person name="Schleicher M."/>
            <person name="Eichinger L."/>
            <person name="Platzer M."/>
            <person name="Noegel A.A."/>
            <person name="Schaap P."/>
            <person name="Gloeckner G."/>
        </authorList>
    </citation>
    <scope>NUCLEOTIDE SEQUENCE [LARGE SCALE GENOMIC DNA]</scope>
    <source>
        <strain evidence="2">SH3</strain>
    </source>
</reference>
<dbReference type="OrthoDB" id="539213at2759"/>
<evidence type="ECO:0000313" key="1">
    <source>
        <dbReference type="EMBL" id="EGG15520.1"/>
    </source>
</evidence>
<dbReference type="EMBL" id="GL883026">
    <property type="protein sequence ID" value="EGG15520.1"/>
    <property type="molecule type" value="Genomic_DNA"/>
</dbReference>
<dbReference type="Pfam" id="PF12796">
    <property type="entry name" value="Ank_2"/>
    <property type="match status" value="1"/>
</dbReference>
<organism evidence="1 2">
    <name type="scientific">Cavenderia fasciculata</name>
    <name type="common">Slime mold</name>
    <name type="synonym">Dictyostelium fasciculatum</name>
    <dbReference type="NCBI Taxonomy" id="261658"/>
    <lineage>
        <taxon>Eukaryota</taxon>
        <taxon>Amoebozoa</taxon>
        <taxon>Evosea</taxon>
        <taxon>Eumycetozoa</taxon>
        <taxon>Dictyostelia</taxon>
        <taxon>Acytosteliales</taxon>
        <taxon>Cavenderiaceae</taxon>
        <taxon>Cavenderia</taxon>
    </lineage>
</organism>
<dbReference type="Pfam" id="PF13637">
    <property type="entry name" value="Ank_4"/>
    <property type="match status" value="1"/>
</dbReference>
<dbReference type="AlphaFoldDB" id="F4QA01"/>
<dbReference type="Proteomes" id="UP000007797">
    <property type="component" value="Unassembled WGS sequence"/>
</dbReference>
<accession>F4QA01</accession>
<dbReference type="Gene3D" id="1.25.40.20">
    <property type="entry name" value="Ankyrin repeat-containing domain"/>
    <property type="match status" value="1"/>
</dbReference>
<dbReference type="InterPro" id="IPR052050">
    <property type="entry name" value="SecEffector_AnkRepeat"/>
</dbReference>
<dbReference type="SUPFAM" id="SSF48403">
    <property type="entry name" value="Ankyrin repeat"/>
    <property type="match status" value="1"/>
</dbReference>
<protein>
    <recommendedName>
        <fullName evidence="3">Ankyrin repeat-containing protein</fullName>
    </recommendedName>
</protein>
<dbReference type="PANTHER" id="PTHR46586">
    <property type="entry name" value="ANKYRIN REPEAT-CONTAINING PROTEIN"/>
    <property type="match status" value="1"/>
</dbReference>
<dbReference type="PANTHER" id="PTHR46586:SF3">
    <property type="entry name" value="ANKYRIN REPEAT-CONTAINING PROTEIN"/>
    <property type="match status" value="1"/>
</dbReference>
<keyword evidence="2" id="KW-1185">Reference proteome</keyword>
<proteinExistence type="predicted"/>
<sequence>MHNQCYGRAASKGHFETVQWLDQNRTEGCTHRAMDYAKTLEIVQYLHKQGKPATALAMDNACLTGNLDTLNFLYHNRTEGFTRAAGVNACKSGNPELIKFLLSITPTETLPWSSIAVDLVIEKNCSLDIIMSINQSCSLRGFEYAIEHNRLDIIQYLLQQFPTFWKQSTLQKVFNHAATMGNLDIVKFLHENLAIEWISTKAMDRAASNGNLEVVKFLHLKRNEGCTTKAMDKAAANGKLEVVKFLHLNRNEGCTTKAMDRAASKGHLEMVKFLHTNRTEGCTTDAIDSAAHNSHLETVEFLHKHRTEGCTVSAILKFINSRVCYDSVKYILANKLIPREMIESEISNTQIDSNDEESDYFEMVDLINQYYGIVLLD</sequence>
<evidence type="ECO:0008006" key="3">
    <source>
        <dbReference type="Google" id="ProtNLM"/>
    </source>
</evidence>
<gene>
    <name evidence="1" type="ORF">DFA_10362</name>
</gene>
<dbReference type="InterPro" id="IPR036770">
    <property type="entry name" value="Ankyrin_rpt-contain_sf"/>
</dbReference>
<name>F4QA01_CACFS</name>